<dbReference type="Proteomes" id="UP001219934">
    <property type="component" value="Unassembled WGS sequence"/>
</dbReference>
<sequence length="87" mass="10067">QSCTCQRLRCNRSISINLNNLKRRRDKERSGFIVYGTLILVDVSKPSLMWNVMLTVREHNVMTCQPLHHRVGDIPGFTQELITAAER</sequence>
<feature type="non-terminal residue" evidence="2">
    <location>
        <position position="87"/>
    </location>
</feature>
<keyword evidence="3" id="KW-1185">Reference proteome</keyword>
<reference evidence="2" key="1">
    <citation type="submission" date="2022-11" db="EMBL/GenBank/DDBJ databases">
        <title>Chromosome-level genome of Pogonophryne albipinna.</title>
        <authorList>
            <person name="Jo E."/>
        </authorList>
    </citation>
    <scope>NUCLEOTIDE SEQUENCE</scope>
    <source>
        <strain evidence="2">SGF0006</strain>
        <tissue evidence="2">Muscle</tissue>
    </source>
</reference>
<keyword evidence="1" id="KW-0812">Transmembrane</keyword>
<evidence type="ECO:0000313" key="3">
    <source>
        <dbReference type="Proteomes" id="UP001219934"/>
    </source>
</evidence>
<feature type="transmembrane region" description="Helical" evidence="1">
    <location>
        <begin position="32"/>
        <end position="53"/>
    </location>
</feature>
<comment type="caution">
    <text evidence="2">The sequence shown here is derived from an EMBL/GenBank/DDBJ whole genome shotgun (WGS) entry which is preliminary data.</text>
</comment>
<protein>
    <submittedName>
        <fullName evidence="2">Uncharacterized protein</fullName>
    </submittedName>
</protein>
<dbReference type="AlphaFoldDB" id="A0AAD6FGJ5"/>
<keyword evidence="1" id="KW-1133">Transmembrane helix</keyword>
<keyword evidence="1" id="KW-0472">Membrane</keyword>
<dbReference type="EMBL" id="JAPTMU010000012">
    <property type="protein sequence ID" value="KAJ4934420.1"/>
    <property type="molecule type" value="Genomic_DNA"/>
</dbReference>
<organism evidence="2 3">
    <name type="scientific">Pogonophryne albipinna</name>
    <dbReference type="NCBI Taxonomy" id="1090488"/>
    <lineage>
        <taxon>Eukaryota</taxon>
        <taxon>Metazoa</taxon>
        <taxon>Chordata</taxon>
        <taxon>Craniata</taxon>
        <taxon>Vertebrata</taxon>
        <taxon>Euteleostomi</taxon>
        <taxon>Actinopterygii</taxon>
        <taxon>Neopterygii</taxon>
        <taxon>Teleostei</taxon>
        <taxon>Neoteleostei</taxon>
        <taxon>Acanthomorphata</taxon>
        <taxon>Eupercaria</taxon>
        <taxon>Perciformes</taxon>
        <taxon>Notothenioidei</taxon>
        <taxon>Pogonophryne</taxon>
    </lineage>
</organism>
<accession>A0AAD6FGJ5</accession>
<name>A0AAD6FGJ5_9TELE</name>
<proteinExistence type="predicted"/>
<evidence type="ECO:0000256" key="1">
    <source>
        <dbReference type="SAM" id="Phobius"/>
    </source>
</evidence>
<evidence type="ECO:0000313" key="2">
    <source>
        <dbReference type="EMBL" id="KAJ4934420.1"/>
    </source>
</evidence>
<gene>
    <name evidence="2" type="ORF">JOQ06_007215</name>
</gene>